<dbReference type="OrthoDB" id="9803751at2"/>
<dbReference type="GO" id="GO:0004423">
    <property type="term" value="F:iduronate-2-sulfatase activity"/>
    <property type="evidence" value="ECO:0007669"/>
    <property type="project" value="TreeGrafter"/>
</dbReference>
<keyword evidence="2" id="KW-0378">Hydrolase</keyword>
<dbReference type="Pfam" id="PF00884">
    <property type="entry name" value="Sulfatase"/>
    <property type="match status" value="1"/>
</dbReference>
<proteinExistence type="predicted"/>
<organism evidence="4 5">
    <name type="scientific">Photobacterium sanctipauli</name>
    <dbReference type="NCBI Taxonomy" id="1342794"/>
    <lineage>
        <taxon>Bacteria</taxon>
        <taxon>Pseudomonadati</taxon>
        <taxon>Pseudomonadota</taxon>
        <taxon>Gammaproteobacteria</taxon>
        <taxon>Vibrionales</taxon>
        <taxon>Vibrionaceae</taxon>
        <taxon>Photobacterium</taxon>
    </lineage>
</organism>
<dbReference type="Proteomes" id="UP000241771">
    <property type="component" value="Unassembled WGS sequence"/>
</dbReference>
<dbReference type="SUPFAM" id="SSF53649">
    <property type="entry name" value="Alkaline phosphatase-like"/>
    <property type="match status" value="1"/>
</dbReference>
<dbReference type="GO" id="GO:0005737">
    <property type="term" value="C:cytoplasm"/>
    <property type="evidence" value="ECO:0007669"/>
    <property type="project" value="TreeGrafter"/>
</dbReference>
<evidence type="ECO:0000256" key="2">
    <source>
        <dbReference type="ARBA" id="ARBA00022801"/>
    </source>
</evidence>
<evidence type="ECO:0000313" key="5">
    <source>
        <dbReference type="Proteomes" id="UP000241771"/>
    </source>
</evidence>
<accession>A0A2T3NNZ9</accession>
<dbReference type="AlphaFoldDB" id="A0A2T3NNZ9"/>
<evidence type="ECO:0000256" key="1">
    <source>
        <dbReference type="ARBA" id="ARBA00022723"/>
    </source>
</evidence>
<dbReference type="InterPro" id="IPR017850">
    <property type="entry name" value="Alkaline_phosphatase_core_sf"/>
</dbReference>
<sequence>MNKPNVLIFMTDQQRADSIFPFNKAKMPVMDEFCQESMTFADANTIAPHCCPSRATFFTGLYPTEHGVWNNVEVASALSRGFYEGVRTWTEDLNEAGYRMLYSGKWHVSNIENPSDRGFHEEFLFGETLNGRDCHYRPEAEMWEKYKDLELDKEREHSYLLRNGYPHFKWYGQNDDPFKDGTIVDDALEKMDRHADSDQPWCMYVGTRGPHDPYTAPQEFLDLYDINDIELPETFNDVMADKPGLYRKTRARFDVLTEQEQKETIHHYLALCSYEDYLFGKLLAKLKETGQEDNTIVIFLSDHGDYMASHGLWTKGLPCFKEAYHVPAVVKVPGVTKGQVCHEMVSLVDFASTILELTGVESEVENSGQSLVPLLREEQEGPFREALYTQTNGNEIYGIQRSITTSKWKLVYNSFDIDELYDLENDPKETKNLAEKPQFAAIRKALYIKLWQFAAEKRDPCINPYPPVALAEHGPGVAFL</sequence>
<dbReference type="EMBL" id="PYMA01000013">
    <property type="protein sequence ID" value="PSW17989.1"/>
    <property type="molecule type" value="Genomic_DNA"/>
</dbReference>
<dbReference type="Gene3D" id="3.40.720.10">
    <property type="entry name" value="Alkaline Phosphatase, subunit A"/>
    <property type="match status" value="1"/>
</dbReference>
<comment type="caution">
    <text evidence="4">The sequence shown here is derived from an EMBL/GenBank/DDBJ whole genome shotgun (WGS) entry which is preliminary data.</text>
</comment>
<keyword evidence="5" id="KW-1185">Reference proteome</keyword>
<dbReference type="GO" id="GO:0046872">
    <property type="term" value="F:metal ion binding"/>
    <property type="evidence" value="ECO:0007669"/>
    <property type="project" value="UniProtKB-KW"/>
</dbReference>
<protein>
    <submittedName>
        <fullName evidence="4">DUF4976 domain-containing protein</fullName>
    </submittedName>
</protein>
<dbReference type="PANTHER" id="PTHR45953">
    <property type="entry name" value="IDURONATE 2-SULFATASE"/>
    <property type="match status" value="1"/>
</dbReference>
<name>A0A2T3NNZ9_9GAMM</name>
<evidence type="ECO:0000313" key="4">
    <source>
        <dbReference type="EMBL" id="PSW17989.1"/>
    </source>
</evidence>
<reference evidence="4 5" key="1">
    <citation type="submission" date="2018-01" db="EMBL/GenBank/DDBJ databases">
        <title>Whole genome sequencing of Histamine producing bacteria.</title>
        <authorList>
            <person name="Butler K."/>
        </authorList>
    </citation>
    <scope>NUCLEOTIDE SEQUENCE [LARGE SCALE GENOMIC DNA]</scope>
    <source>
        <strain evidence="4 5">DSM 100436</strain>
    </source>
</reference>
<dbReference type="RefSeq" id="WP_036828810.1">
    <property type="nucleotide sequence ID" value="NZ_JGVO01001071.1"/>
</dbReference>
<dbReference type="PANTHER" id="PTHR45953:SF1">
    <property type="entry name" value="IDURONATE 2-SULFATASE"/>
    <property type="match status" value="1"/>
</dbReference>
<dbReference type="InterPro" id="IPR000917">
    <property type="entry name" value="Sulfatase_N"/>
</dbReference>
<evidence type="ECO:0000259" key="3">
    <source>
        <dbReference type="Pfam" id="PF00884"/>
    </source>
</evidence>
<gene>
    <name evidence="4" type="ORF">C9I98_17990</name>
</gene>
<keyword evidence="1" id="KW-0479">Metal-binding</keyword>
<dbReference type="CDD" id="cd16033">
    <property type="entry name" value="sulfatase_like"/>
    <property type="match status" value="1"/>
</dbReference>
<feature type="domain" description="Sulfatase N-terminal" evidence="3">
    <location>
        <begin position="4"/>
        <end position="360"/>
    </location>
</feature>